<dbReference type="GO" id="GO:0005634">
    <property type="term" value="C:nucleus"/>
    <property type="evidence" value="ECO:0007669"/>
    <property type="project" value="UniProtKB-SubCell"/>
</dbReference>
<reference evidence="8" key="1">
    <citation type="journal article" date="2018" name="DNA Res.">
        <title>Multiple hybrid de novo genome assembly of finger millet, an orphan allotetraploid crop.</title>
        <authorList>
            <person name="Hatakeyama M."/>
            <person name="Aluri S."/>
            <person name="Balachadran M.T."/>
            <person name="Sivarajan S.R."/>
            <person name="Patrignani A."/>
            <person name="Gruter S."/>
            <person name="Poveda L."/>
            <person name="Shimizu-Inatsugi R."/>
            <person name="Baeten J."/>
            <person name="Francoijs K.J."/>
            <person name="Nataraja K.N."/>
            <person name="Reddy Y.A.N."/>
            <person name="Phadnis S."/>
            <person name="Ravikumar R.L."/>
            <person name="Schlapbach R."/>
            <person name="Sreeman S.M."/>
            <person name="Shimizu K.K."/>
        </authorList>
    </citation>
    <scope>NUCLEOTIDE SEQUENCE</scope>
</reference>
<name>A0AAV5EX18_ELECO</name>
<dbReference type="Pfam" id="PF22754">
    <property type="entry name" value="bHLH-TF_ACT-like_plant"/>
    <property type="match status" value="1"/>
</dbReference>
<dbReference type="InterPro" id="IPR011598">
    <property type="entry name" value="bHLH_dom"/>
</dbReference>
<dbReference type="Gene3D" id="4.10.280.10">
    <property type="entry name" value="Helix-loop-helix DNA-binding domain"/>
    <property type="match status" value="1"/>
</dbReference>
<dbReference type="PANTHER" id="PTHR46266">
    <property type="entry name" value="TRANSCRIPTION FACTOR TT8"/>
    <property type="match status" value="1"/>
</dbReference>
<keyword evidence="6" id="KW-0539">Nucleus</keyword>
<organism evidence="8 9">
    <name type="scientific">Eleusine coracana subsp. coracana</name>
    <dbReference type="NCBI Taxonomy" id="191504"/>
    <lineage>
        <taxon>Eukaryota</taxon>
        <taxon>Viridiplantae</taxon>
        <taxon>Streptophyta</taxon>
        <taxon>Embryophyta</taxon>
        <taxon>Tracheophyta</taxon>
        <taxon>Spermatophyta</taxon>
        <taxon>Magnoliopsida</taxon>
        <taxon>Liliopsida</taxon>
        <taxon>Poales</taxon>
        <taxon>Poaceae</taxon>
        <taxon>PACMAD clade</taxon>
        <taxon>Chloridoideae</taxon>
        <taxon>Cynodonteae</taxon>
        <taxon>Eleusininae</taxon>
        <taxon>Eleusine</taxon>
    </lineage>
</organism>
<dbReference type="Pfam" id="PF14215">
    <property type="entry name" value="bHLH-MYC_N"/>
    <property type="match status" value="1"/>
</dbReference>
<dbReference type="SMART" id="SM00353">
    <property type="entry name" value="HLH"/>
    <property type="match status" value="1"/>
</dbReference>
<dbReference type="EMBL" id="BQKI01000079">
    <property type="protein sequence ID" value="GJN26770.1"/>
    <property type="molecule type" value="Genomic_DNA"/>
</dbReference>
<comment type="similarity">
    <text evidence="2">Belongs to the bHLH protein family.</text>
</comment>
<dbReference type="Proteomes" id="UP001054889">
    <property type="component" value="Unassembled WGS sequence"/>
</dbReference>
<evidence type="ECO:0000259" key="7">
    <source>
        <dbReference type="PROSITE" id="PS50888"/>
    </source>
</evidence>
<gene>
    <name evidence="8" type="primary">gb14728</name>
    <name evidence="8" type="ORF">PR202_gb14728</name>
</gene>
<comment type="caution">
    <text evidence="8">The sequence shown here is derived from an EMBL/GenBank/DDBJ whole genome shotgun (WGS) entry which is preliminary data.</text>
</comment>
<accession>A0AAV5EX18</accession>
<reference evidence="8" key="2">
    <citation type="submission" date="2021-12" db="EMBL/GenBank/DDBJ databases">
        <title>Resequencing data analysis of finger millet.</title>
        <authorList>
            <person name="Hatakeyama M."/>
            <person name="Aluri S."/>
            <person name="Balachadran M.T."/>
            <person name="Sivarajan S.R."/>
            <person name="Poveda L."/>
            <person name="Shimizu-Inatsugi R."/>
            <person name="Schlapbach R."/>
            <person name="Sreeman S.M."/>
            <person name="Shimizu K.K."/>
        </authorList>
    </citation>
    <scope>NUCLEOTIDE SEQUENCE</scope>
</reference>
<protein>
    <recommendedName>
        <fullName evidence="7">BHLH domain-containing protein</fullName>
    </recommendedName>
</protein>
<feature type="domain" description="BHLH" evidence="7">
    <location>
        <begin position="289"/>
        <end position="338"/>
    </location>
</feature>
<dbReference type="PROSITE" id="PS50888">
    <property type="entry name" value="BHLH"/>
    <property type="match status" value="1"/>
</dbReference>
<dbReference type="GO" id="GO:0046983">
    <property type="term" value="F:protein dimerization activity"/>
    <property type="evidence" value="ECO:0007669"/>
    <property type="project" value="InterPro"/>
</dbReference>
<evidence type="ECO:0000256" key="4">
    <source>
        <dbReference type="ARBA" id="ARBA00023159"/>
    </source>
</evidence>
<keyword evidence="4" id="KW-0010">Activator</keyword>
<sequence length="481" mass="53624">MQRSELLRELYKSLLSGECDHRAARPAAALSPEDLGDTEWYYVISMTYAFRPGQGLPGRTFMSNEHIWLCNAHLADSRSFPRALLVKTIVCIPLMSGVLELGTTESVTEDPDLVSRATTSFWELPFPACTEEPCSSPSANETGEAEDINAFEDLDHNAMEAVITGGQEELSEVEMLLSASLQHVTNEIDEFSSLCEELDVQPLQDDWIMEESFEIPCYPEAAGATNDAGNVSSTPVDRVTSFMAWTGTDSDEASVPIIREPQKLLKKVVAGGAWESCVGGNTARSTQESGIKNHVMSERRRREKLNEMFLILKSLVPTINKVDKASILAETIAYLKELERRVRELESKHIMQPSETIRLRGRHNNEIIEKRVSGAKRNKASELSDDAEREHHWVLSKDGTSNVTVTVTNKEVLLEVHCEWEKMLMTRVFDAIKTIHLDVLSVQASTRDGFMGLKIRAQFANSAATVPRIISEAVRKAIAKK</sequence>
<keyword evidence="5" id="KW-0804">Transcription</keyword>
<proteinExistence type="inferred from homology"/>
<comment type="subcellular location">
    <subcellularLocation>
        <location evidence="1">Nucleus</location>
    </subcellularLocation>
</comment>
<dbReference type="AlphaFoldDB" id="A0AAV5EX18"/>
<dbReference type="PANTHER" id="PTHR46266:SF3">
    <property type="entry name" value="TRANSCRIPTION FACTOR EGL1"/>
    <property type="match status" value="1"/>
</dbReference>
<evidence type="ECO:0000256" key="2">
    <source>
        <dbReference type="ARBA" id="ARBA00005510"/>
    </source>
</evidence>
<dbReference type="Pfam" id="PF00010">
    <property type="entry name" value="HLH"/>
    <property type="match status" value="1"/>
</dbReference>
<evidence type="ECO:0000313" key="8">
    <source>
        <dbReference type="EMBL" id="GJN26770.1"/>
    </source>
</evidence>
<evidence type="ECO:0000313" key="9">
    <source>
        <dbReference type="Proteomes" id="UP001054889"/>
    </source>
</evidence>
<keyword evidence="3" id="KW-0805">Transcription regulation</keyword>
<dbReference type="InterPro" id="IPR025610">
    <property type="entry name" value="MYC/MYB_N"/>
</dbReference>
<evidence type="ECO:0000256" key="1">
    <source>
        <dbReference type="ARBA" id="ARBA00004123"/>
    </source>
</evidence>
<evidence type="ECO:0000256" key="3">
    <source>
        <dbReference type="ARBA" id="ARBA00023015"/>
    </source>
</evidence>
<evidence type="ECO:0000256" key="5">
    <source>
        <dbReference type="ARBA" id="ARBA00023163"/>
    </source>
</evidence>
<evidence type="ECO:0000256" key="6">
    <source>
        <dbReference type="ARBA" id="ARBA00023242"/>
    </source>
</evidence>
<dbReference type="InterPro" id="IPR036638">
    <property type="entry name" value="HLH_DNA-bd_sf"/>
</dbReference>
<dbReference type="SUPFAM" id="SSF47459">
    <property type="entry name" value="HLH, helix-loop-helix DNA-binding domain"/>
    <property type="match status" value="1"/>
</dbReference>
<dbReference type="InterPro" id="IPR054502">
    <property type="entry name" value="bHLH-TF_ACT-like_plant"/>
</dbReference>
<keyword evidence="9" id="KW-1185">Reference proteome</keyword>